<comment type="caution">
    <text evidence="2">The sequence shown here is derived from an EMBL/GenBank/DDBJ whole genome shotgun (WGS) entry which is preliminary data.</text>
</comment>
<keyword evidence="3" id="KW-1185">Reference proteome</keyword>
<reference evidence="2" key="1">
    <citation type="submission" date="2018-03" db="EMBL/GenBank/DDBJ databases">
        <authorList>
            <person name="Guldener U."/>
        </authorList>
    </citation>
    <scope>NUCLEOTIDE SEQUENCE</scope>
</reference>
<keyword evidence="1" id="KW-1133">Transmembrane helix</keyword>
<keyword evidence="1" id="KW-0812">Transmembrane</keyword>
<feature type="transmembrane region" description="Helical" evidence="1">
    <location>
        <begin position="6"/>
        <end position="37"/>
    </location>
</feature>
<protein>
    <submittedName>
        <fullName evidence="2">Uncharacterized protein</fullName>
    </submittedName>
</protein>
<keyword evidence="1" id="KW-0472">Membrane</keyword>
<proteinExistence type="predicted"/>
<evidence type="ECO:0000313" key="3">
    <source>
        <dbReference type="Proteomes" id="UP001187734"/>
    </source>
</evidence>
<evidence type="ECO:0000256" key="1">
    <source>
        <dbReference type="SAM" id="Phobius"/>
    </source>
</evidence>
<sequence>MLSSILFLLFFCLFFLVGYFSFFYLVVFIFIFLFLGMSSLFEEEAMRFTYDDRRTLDRERFGLKLFPFI</sequence>
<dbReference type="Proteomes" id="UP001187734">
    <property type="component" value="Unassembled WGS sequence"/>
</dbReference>
<accession>A0AAE8SDS3</accession>
<dbReference type="AlphaFoldDB" id="A0AAE8SDS3"/>
<name>A0AAE8SDS3_9HYPO</name>
<evidence type="ECO:0000313" key="2">
    <source>
        <dbReference type="EMBL" id="SPJ71852.1"/>
    </source>
</evidence>
<gene>
    <name evidence="2" type="ORF">FTOL_01580</name>
</gene>
<organism evidence="2 3">
    <name type="scientific">Fusarium torulosum</name>
    <dbReference type="NCBI Taxonomy" id="33205"/>
    <lineage>
        <taxon>Eukaryota</taxon>
        <taxon>Fungi</taxon>
        <taxon>Dikarya</taxon>
        <taxon>Ascomycota</taxon>
        <taxon>Pezizomycotina</taxon>
        <taxon>Sordariomycetes</taxon>
        <taxon>Hypocreomycetidae</taxon>
        <taxon>Hypocreales</taxon>
        <taxon>Nectriaceae</taxon>
        <taxon>Fusarium</taxon>
    </lineage>
</organism>
<dbReference type="EMBL" id="ONZP01000049">
    <property type="protein sequence ID" value="SPJ71852.1"/>
    <property type="molecule type" value="Genomic_DNA"/>
</dbReference>